<evidence type="ECO:0000256" key="11">
    <source>
        <dbReference type="RuleBase" id="RU364149"/>
    </source>
</evidence>
<dbReference type="GO" id="GO:0016592">
    <property type="term" value="C:mediator complex"/>
    <property type="evidence" value="ECO:0007669"/>
    <property type="project" value="InterPro"/>
</dbReference>
<dbReference type="Pfam" id="PF20718">
    <property type="entry name" value="Med16_bridge"/>
    <property type="match status" value="1"/>
</dbReference>
<dbReference type="PANTHER" id="PTHR13224:SF6">
    <property type="entry name" value="MEDIATOR OF RNA POLYMERASE II TRANSCRIPTION SUBUNIT 16"/>
    <property type="match status" value="1"/>
</dbReference>
<dbReference type="InterPro" id="IPR048616">
    <property type="entry name" value="MED16_bridge"/>
</dbReference>
<feature type="compositionally biased region" description="Basic and acidic residues" evidence="12">
    <location>
        <begin position="1190"/>
        <end position="1200"/>
    </location>
</feature>
<dbReference type="PANTHER" id="PTHR13224">
    <property type="entry name" value="THYROID HORMONE RECEPTOR-ASSOCIATED PROTEIN-RELATED"/>
    <property type="match status" value="1"/>
</dbReference>
<evidence type="ECO:0000313" key="17">
    <source>
        <dbReference type="EMBL" id="KAF0041549.1"/>
    </source>
</evidence>
<feature type="compositionally biased region" description="Basic and acidic residues" evidence="12">
    <location>
        <begin position="954"/>
        <end position="1010"/>
    </location>
</feature>
<dbReference type="Proteomes" id="UP000438429">
    <property type="component" value="Unassembled WGS sequence"/>
</dbReference>
<feature type="compositionally biased region" description="Basic and acidic residues" evidence="12">
    <location>
        <begin position="859"/>
        <end position="894"/>
    </location>
</feature>
<name>A0A6A4T9Q1_SCOMX</name>
<keyword evidence="7 11" id="KW-0010">Activator</keyword>
<evidence type="ECO:0000259" key="16">
    <source>
        <dbReference type="Pfam" id="PF20718"/>
    </source>
</evidence>
<feature type="domain" description="Mediator complex subunit Med16 N-terminal" evidence="15">
    <location>
        <begin position="1"/>
        <end position="230"/>
    </location>
</feature>
<keyword evidence="8 11" id="KW-0804">Transcription</keyword>
<dbReference type="Pfam" id="PF11635">
    <property type="entry name" value="Med16_N"/>
    <property type="match status" value="1"/>
</dbReference>
<feature type="compositionally biased region" description="Basic and acidic residues" evidence="12">
    <location>
        <begin position="1071"/>
        <end position="1178"/>
    </location>
</feature>
<feature type="transmembrane region" description="Helical" evidence="13">
    <location>
        <begin position="1241"/>
        <end position="1260"/>
    </location>
</feature>
<evidence type="ECO:0000256" key="5">
    <source>
        <dbReference type="ARBA" id="ARBA00022737"/>
    </source>
</evidence>
<evidence type="ECO:0000256" key="2">
    <source>
        <dbReference type="ARBA" id="ARBA00006543"/>
    </source>
</evidence>
<keyword evidence="13" id="KW-0812">Transmembrane</keyword>
<evidence type="ECO:0000256" key="10">
    <source>
        <dbReference type="ARBA" id="ARBA00032015"/>
    </source>
</evidence>
<comment type="subcellular location">
    <subcellularLocation>
        <location evidence="1 11">Nucleus</location>
    </subcellularLocation>
</comment>
<feature type="compositionally biased region" description="Basic and acidic residues" evidence="12">
    <location>
        <begin position="1018"/>
        <end position="1063"/>
    </location>
</feature>
<feature type="compositionally biased region" description="Basic and acidic residues" evidence="12">
    <location>
        <begin position="1451"/>
        <end position="1470"/>
    </location>
</feature>
<feature type="compositionally biased region" description="Polar residues" evidence="12">
    <location>
        <begin position="762"/>
        <end position="781"/>
    </location>
</feature>
<evidence type="ECO:0000256" key="8">
    <source>
        <dbReference type="ARBA" id="ARBA00023163"/>
    </source>
</evidence>
<feature type="compositionally biased region" description="Basic and acidic residues" evidence="12">
    <location>
        <begin position="1709"/>
        <end position="1718"/>
    </location>
</feature>
<comment type="subunit">
    <text evidence="11">Component of the Mediator complex.</text>
</comment>
<evidence type="ECO:0000256" key="14">
    <source>
        <dbReference type="SAM" id="SignalP"/>
    </source>
</evidence>
<evidence type="ECO:0000256" key="9">
    <source>
        <dbReference type="ARBA" id="ARBA00023242"/>
    </source>
</evidence>
<feature type="signal peptide" evidence="14">
    <location>
        <begin position="1"/>
        <end position="23"/>
    </location>
</feature>
<keyword evidence="13" id="KW-0472">Membrane</keyword>
<feature type="transmembrane region" description="Helical" evidence="13">
    <location>
        <begin position="1272"/>
        <end position="1292"/>
    </location>
</feature>
<proteinExistence type="inferred from homology"/>
<evidence type="ECO:0000256" key="1">
    <source>
        <dbReference type="ARBA" id="ARBA00004123"/>
    </source>
</evidence>
<feature type="compositionally biased region" description="Low complexity" evidence="12">
    <location>
        <begin position="1580"/>
        <end position="1603"/>
    </location>
</feature>
<evidence type="ECO:0000256" key="4">
    <source>
        <dbReference type="ARBA" id="ARBA00022574"/>
    </source>
</evidence>
<dbReference type="EMBL" id="VEVO01000005">
    <property type="protein sequence ID" value="KAF0041549.1"/>
    <property type="molecule type" value="Genomic_DNA"/>
</dbReference>
<keyword evidence="4" id="KW-0853">WD repeat</keyword>
<dbReference type="InterPro" id="IPR021665">
    <property type="entry name" value="Mediator_Med16_N"/>
</dbReference>
<feature type="compositionally biased region" description="Pro residues" evidence="12">
    <location>
        <begin position="1519"/>
        <end position="1533"/>
    </location>
</feature>
<evidence type="ECO:0000313" key="18">
    <source>
        <dbReference type="Proteomes" id="UP000438429"/>
    </source>
</evidence>
<evidence type="ECO:0000256" key="13">
    <source>
        <dbReference type="SAM" id="Phobius"/>
    </source>
</evidence>
<reference evidence="17 18" key="1">
    <citation type="submission" date="2019-06" db="EMBL/GenBank/DDBJ databases">
        <title>Draft genomes of female and male turbot (Scophthalmus maximus).</title>
        <authorList>
            <person name="Xu H."/>
            <person name="Xu X.-W."/>
            <person name="Shao C."/>
            <person name="Chen S."/>
        </authorList>
    </citation>
    <scope>NUCLEOTIDE SEQUENCE [LARGE SCALE GENOMIC DNA]</scope>
    <source>
        <strain evidence="17">Ysfricsl-2016a</strain>
        <tissue evidence="17">Blood</tissue>
    </source>
</reference>
<comment type="caution">
    <text evidence="17">The sequence shown here is derived from an EMBL/GenBank/DDBJ whole genome shotgun (WGS) entry which is preliminary data.</text>
</comment>
<evidence type="ECO:0000256" key="6">
    <source>
        <dbReference type="ARBA" id="ARBA00023015"/>
    </source>
</evidence>
<feature type="region of interest" description="Disordered" evidence="12">
    <location>
        <begin position="1451"/>
        <end position="1720"/>
    </location>
</feature>
<feature type="compositionally biased region" description="Basic and acidic residues" evidence="12">
    <location>
        <begin position="901"/>
        <end position="946"/>
    </location>
</feature>
<gene>
    <name evidence="11" type="primary">MED16</name>
    <name evidence="17" type="ORF">F2P81_005081</name>
</gene>
<feature type="compositionally biased region" description="Basic and acidic residues" evidence="12">
    <location>
        <begin position="720"/>
        <end position="760"/>
    </location>
</feature>
<keyword evidence="9 11" id="KW-0539">Nucleus</keyword>
<feature type="domain" description="Mediator of RNA polymerase II transcription subunit 16 central helical bridge" evidence="16">
    <location>
        <begin position="304"/>
        <end position="492"/>
    </location>
</feature>
<comment type="similarity">
    <text evidence="2 11">Belongs to the Mediator complex subunit 16 family.</text>
</comment>
<dbReference type="GO" id="GO:0045893">
    <property type="term" value="P:positive regulation of DNA-templated transcription"/>
    <property type="evidence" value="ECO:0007669"/>
    <property type="project" value="TreeGrafter"/>
</dbReference>
<feature type="compositionally biased region" description="Basic and acidic residues" evidence="12">
    <location>
        <begin position="824"/>
        <end position="851"/>
    </location>
</feature>
<feature type="compositionally biased region" description="Basic and acidic residues" evidence="12">
    <location>
        <begin position="796"/>
        <end position="816"/>
    </location>
</feature>
<feature type="region of interest" description="Disordered" evidence="12">
    <location>
        <begin position="717"/>
        <end position="1204"/>
    </location>
</feature>
<evidence type="ECO:0000259" key="15">
    <source>
        <dbReference type="Pfam" id="PF11635"/>
    </source>
</evidence>
<keyword evidence="6 11" id="KW-0805">Transcription regulation</keyword>
<keyword evidence="13" id="KW-1133">Transmembrane helix</keyword>
<comment type="function">
    <text evidence="11">Component of the Mediator complex, a coactivator involved in the regulated transcription of nearly all RNA polymerase II-dependent genes. Mediator functions as a bridge to convey information from gene-specific regulatory proteins to the basal RNA polymerase II transcription machinery. Mediator is recruited to promoters by direct interactions with regulatory proteins and serves as a scaffold for the assembly of a functional preinitiation complex with RNA polymerase II and the general transcription factors.</text>
</comment>
<evidence type="ECO:0000256" key="12">
    <source>
        <dbReference type="SAM" id="MobiDB-lite"/>
    </source>
</evidence>
<keyword evidence="14" id="KW-0732">Signal</keyword>
<keyword evidence="5" id="KW-0677">Repeat</keyword>
<accession>A0A6A4T9Q1</accession>
<protein>
    <recommendedName>
        <fullName evidence="3 11">Mediator of RNA polymerase II transcription subunit 16</fullName>
    </recommendedName>
    <alternativeName>
        <fullName evidence="10 11">Mediator complex subunit 16</fullName>
    </alternativeName>
</protein>
<sequence>MEGWLAVTVSGLVTVSLLKPGGALLTASESLCRLRGRVALADIAFTGGGNIVVAATDGSSSSPVQFYKVVVSVVSEKCRIDTELLPSLFLRCTTDPLRREKYPAVTHLKFLTRENSEQVLLCASNQSGSIVECWSLRKEGLPVNNIFQHRSPVVGEKQPTILKWRILTTTNDLERVSSVALPKLPISISNTDLKVASDTKFCPGLGLALAFHDGSIQILHRLSLHTMGVYYGSSSSSQRPGDESAIKRQRTGGPALHFKALQFSWTSLALAGVDNQGKLHMLRVSPSMGQVLEMNTTLRHLLFLLEYCMVTGYDWWDVLLHVQPTMVHNLVEKLHEEYMRQNQALQQVLATRIVAVKASLCKLSTATAARACDFHAKLLLMAISSTLKSLLRPHVLNTPDKSPGDRLTEICAKNTDTDIDKVMINLKTEEFVLDGPPLQSLQQLIQWVGDFVLYLLANLPNQGSMVRPGFGFMRDGASLGMLREMLVMIRIWGLLKPGCLPTFTATSDNQDSMQLLFRLLTKLWLCSRDDGPPQDPDETLIDECCLLPSQLLVPSMDWLPVNDGVIVKLQGKHPLRLQFGKASSLGGGGATAPLDVFTSVVCYPAAEKRLQIMLVEGVIYCLQSRLKLRRPEGSINAGGCNFNSFLRRTVRFVGVHVFGLCATALVTDIIQLSTGYHAPFFLTVCKPNYTQTSCDRNSYITKDICSGHDQHAIVAARTDVSTKENRQRTDREQTCHRRVTDREQTCHRQRTDVSQTDHRQNRLVTDVSQTENRQRTDVSQTENRRNRLVTDVSQTENRRVTDREQTCHRQRTDRTDLSQTENRLVTDRDQTCHRQRTDRTDVSQTENRQRTDVSQTENRQNRRVTDREQTEQTCHRQRTDREQTCHRQRTDRTDVSQTENRQNRRVTDREQTENRRVTDREQTEQTCHRQRTDRTDVSQTENRQRTDVSQTENRQNRRVTDREQTENRRVTDREQTEQTCHRQRTDREQTCHRQRTDRTDVSQTENRQRTDVSQTENRQNRRVTDREQTENRRVTDREQTEQTCHRQRTDRTDVSQTENRQRTDVSQTENRQNRRVTDREQTENRRVTDREQTEQTCHRQRTDREQTCHRQRTDRTDVSQTENRQRTDVLQTENRHVTDREQTENRRVSDREQTEQTCHRRVTDREQTCHRQRTDRTDLSQTENRQNRLVTDREQTENRQNKLVTDVSQTCHRRVTDREQTEQTCHRRVTDREQLLLSTKLLKPVLVFAFAIAAALTGLTQITQHRSHPVDVYVGFVIGAFIAAYLAFHAVANFKSSDDITLTPPPPPPKEDPLRALTERGHESVYNKGPASASESNDEIAAAPPPLDRLEGLGPLQREKASMGSLKRASVDVEMLAPRSPMGKETMLTFSHTLPRASMNINGVLGAEGPEDPVQSVQPVQPVQPVQRRLKAVQVPMDPLRSQQLVSEWKQKSMEMRGLSVRDEVEHEASEDGSEVGSVGTDDGGSQVPIYQPVVQSGRAASSRNPTPPPGGAKAVATPRPPQIPEAGPPPVSPKSALTRAKWLAIREKTSGEGSARGAANQPRLMQVIAMSKQQGLLPSSSSGEKSSETTSTCSASSSTANSPHYRHPPEQQREGSGIVTVDAHAPHHPVVQALAPPQALAGNGNPWEWAGASNGGDPRDTYDLNSLNRGDSAAHGSSFRPHRSASPCGTIDPDAASSRCHPQGETPADTKHREMAMRRKTALVLLDREIRNQTDQENYYKSLQGRRFKD</sequence>
<organism evidence="17 18">
    <name type="scientific">Scophthalmus maximus</name>
    <name type="common">Turbot</name>
    <name type="synonym">Psetta maxima</name>
    <dbReference type="NCBI Taxonomy" id="52904"/>
    <lineage>
        <taxon>Eukaryota</taxon>
        <taxon>Metazoa</taxon>
        <taxon>Chordata</taxon>
        <taxon>Craniata</taxon>
        <taxon>Vertebrata</taxon>
        <taxon>Euteleostomi</taxon>
        <taxon>Actinopterygii</taxon>
        <taxon>Neopterygii</taxon>
        <taxon>Teleostei</taxon>
        <taxon>Neoteleostei</taxon>
        <taxon>Acanthomorphata</taxon>
        <taxon>Carangaria</taxon>
        <taxon>Pleuronectiformes</taxon>
        <taxon>Pleuronectoidei</taxon>
        <taxon>Scophthalmidae</taxon>
        <taxon>Scophthalmus</taxon>
    </lineage>
</organism>
<evidence type="ECO:0000256" key="3">
    <source>
        <dbReference type="ARBA" id="ARBA00019614"/>
    </source>
</evidence>
<evidence type="ECO:0000256" key="7">
    <source>
        <dbReference type="ARBA" id="ARBA00023159"/>
    </source>
</evidence>
<feature type="compositionally biased region" description="Polar residues" evidence="12">
    <location>
        <begin position="1179"/>
        <end position="1189"/>
    </location>
</feature>
<feature type="region of interest" description="Disordered" evidence="12">
    <location>
        <begin position="1324"/>
        <end position="1352"/>
    </location>
</feature>
<feature type="chain" id="PRO_5025687202" description="Mediator of RNA polymerase II transcription subunit 16" evidence="14">
    <location>
        <begin position="24"/>
        <end position="1751"/>
    </location>
</feature>
<dbReference type="InterPro" id="IPR048338">
    <property type="entry name" value="Mediator_Med16"/>
</dbReference>